<sequence>MNQSKVGVFVEIEKLQDWNIVEIPSIDLGPFDSNRPAKTGFPSGQILDSMSQKAQTQKSQSRMLSGLALV</sequence>
<dbReference type="Proteomes" id="UP001597361">
    <property type="component" value="Unassembled WGS sequence"/>
</dbReference>
<gene>
    <name evidence="2" type="ORF">ACFSKL_01480</name>
</gene>
<comment type="caution">
    <text evidence="2">The sequence shown here is derived from an EMBL/GenBank/DDBJ whole genome shotgun (WGS) entry which is preliminary data.</text>
</comment>
<dbReference type="EMBL" id="JBHUHR010000003">
    <property type="protein sequence ID" value="MFD2033436.1"/>
    <property type="molecule type" value="Genomic_DNA"/>
</dbReference>
<accession>A0ABW4VI11</accession>
<protein>
    <submittedName>
        <fullName evidence="2">Uncharacterized protein</fullName>
    </submittedName>
</protein>
<name>A0ABW4VI11_9BACT</name>
<keyword evidence="3" id="KW-1185">Reference proteome</keyword>
<dbReference type="RefSeq" id="WP_376882788.1">
    <property type="nucleotide sequence ID" value="NZ_JBHUHR010000003.1"/>
</dbReference>
<evidence type="ECO:0000313" key="3">
    <source>
        <dbReference type="Proteomes" id="UP001597361"/>
    </source>
</evidence>
<reference evidence="3" key="1">
    <citation type="journal article" date="2019" name="Int. J. Syst. Evol. Microbiol.">
        <title>The Global Catalogue of Microorganisms (GCM) 10K type strain sequencing project: providing services to taxonomists for standard genome sequencing and annotation.</title>
        <authorList>
            <consortium name="The Broad Institute Genomics Platform"/>
            <consortium name="The Broad Institute Genome Sequencing Center for Infectious Disease"/>
            <person name="Wu L."/>
            <person name="Ma J."/>
        </authorList>
    </citation>
    <scope>NUCLEOTIDE SEQUENCE [LARGE SCALE GENOMIC DNA]</scope>
    <source>
        <strain evidence="3">CGMCC 1.15180</strain>
    </source>
</reference>
<feature type="compositionally biased region" description="Polar residues" evidence="1">
    <location>
        <begin position="46"/>
        <end position="63"/>
    </location>
</feature>
<proteinExistence type="predicted"/>
<evidence type="ECO:0000256" key="1">
    <source>
        <dbReference type="SAM" id="MobiDB-lite"/>
    </source>
</evidence>
<feature type="region of interest" description="Disordered" evidence="1">
    <location>
        <begin position="32"/>
        <end position="70"/>
    </location>
</feature>
<organism evidence="2 3">
    <name type="scientific">Belliella marina</name>
    <dbReference type="NCBI Taxonomy" id="1644146"/>
    <lineage>
        <taxon>Bacteria</taxon>
        <taxon>Pseudomonadati</taxon>
        <taxon>Bacteroidota</taxon>
        <taxon>Cytophagia</taxon>
        <taxon>Cytophagales</taxon>
        <taxon>Cyclobacteriaceae</taxon>
        <taxon>Belliella</taxon>
    </lineage>
</organism>
<evidence type="ECO:0000313" key="2">
    <source>
        <dbReference type="EMBL" id="MFD2033436.1"/>
    </source>
</evidence>